<evidence type="ECO:0000313" key="3">
    <source>
        <dbReference type="Proteomes" id="UP000283896"/>
    </source>
</evidence>
<evidence type="ECO:0000313" key="2">
    <source>
        <dbReference type="EMBL" id="RMI87770.1"/>
    </source>
</evidence>
<feature type="transmembrane region" description="Helical" evidence="1">
    <location>
        <begin position="6"/>
        <end position="23"/>
    </location>
</feature>
<keyword evidence="1" id="KW-0812">Transmembrane</keyword>
<feature type="transmembrane region" description="Helical" evidence="1">
    <location>
        <begin position="378"/>
        <end position="402"/>
    </location>
</feature>
<keyword evidence="1" id="KW-1133">Transmembrane helix</keyword>
<name>A0A421NV21_9MOLU</name>
<dbReference type="Proteomes" id="UP000283896">
    <property type="component" value="Unassembled WGS sequence"/>
</dbReference>
<protein>
    <submittedName>
        <fullName evidence="2">Uncharacterized protein</fullName>
    </submittedName>
</protein>
<dbReference type="AlphaFoldDB" id="A0A421NV21"/>
<proteinExistence type="predicted"/>
<evidence type="ECO:0000256" key="1">
    <source>
        <dbReference type="SAM" id="Phobius"/>
    </source>
</evidence>
<comment type="caution">
    <text evidence="2">The sequence shown here is derived from an EMBL/GenBank/DDBJ whole genome shotgun (WGS) entry which is preliminary data.</text>
</comment>
<dbReference type="EMBL" id="MPBG01000010">
    <property type="protein sequence ID" value="RMI87770.1"/>
    <property type="molecule type" value="Genomic_DNA"/>
</dbReference>
<dbReference type="RefSeq" id="WP_122225618.1">
    <property type="nucleotide sequence ID" value="NZ_MPBG01000010.1"/>
</dbReference>
<keyword evidence="1" id="KW-0472">Membrane</keyword>
<feature type="transmembrane region" description="Helical" evidence="1">
    <location>
        <begin position="408"/>
        <end position="428"/>
    </location>
</feature>
<gene>
    <name evidence="2" type="ORF">PSSA1_v1c6050</name>
</gene>
<organism evidence="2 3">
    <name type="scientific">Candidatus Phytoplasma solani</name>
    <dbReference type="NCBI Taxonomy" id="69896"/>
    <lineage>
        <taxon>Bacteria</taxon>
        <taxon>Bacillati</taxon>
        <taxon>Mycoplasmatota</taxon>
        <taxon>Mollicutes</taxon>
        <taxon>Acholeplasmatales</taxon>
        <taxon>Acholeplasmataceae</taxon>
        <taxon>Candidatus Phytoplasma</taxon>
        <taxon>16SrXII (Stolbur group)</taxon>
    </lineage>
</organism>
<accession>A0A421NV21</accession>
<sequence>MAKSNAIGVFFLILIGCFLIFIPRQKEYNYNYKEIATPNFLIPALPSIESPCMEAIKIKKKLLKELKIPVPDYLLAKLTDCLSIPLFDKELAGLLHEMPEGLSVLTFPGKKYNTADGIILHINTLVAQQLKNLGFMPIDLNKNVFDIRALRIVYSLDDFYTSDYTFDELFSYQKNALIPMFNVVDILESKNYSIDALLHSGLDPYLIYKAFNVKYHKDLIEIMYGKTQQYNETVKELLQKVQPLKANFKKVFRVEKLINSSLSLKQLIKLGYRYDDFHYAGITALHLVAMGVKADTFRKLGIIDPLDFLEKYPYDGMNYEILTKIGYSMSRPPLGMLVGSQFLELMNPFEGKRFDLTTAKEIMFYYTREEIDTFYDGLFSVLNGVLVGAGTILGIGAVGVAVPALVSGIAVVETASVVAPLASFITLFDKIPKP</sequence>
<keyword evidence="3" id="KW-1185">Reference proteome</keyword>
<dbReference type="PROSITE" id="PS51257">
    <property type="entry name" value="PROKAR_LIPOPROTEIN"/>
    <property type="match status" value="1"/>
</dbReference>
<reference evidence="3" key="1">
    <citation type="submission" date="2016-11" db="EMBL/GenBank/DDBJ databases">
        <title>Genome sequence of Candidatus Phytoplasma solani strain SA-1.</title>
        <authorList>
            <person name="Haryono M."/>
            <person name="Samarzija I."/>
            <person name="Seruga Music M."/>
            <person name="Hogenhout S."/>
            <person name="Kuo C.-H."/>
        </authorList>
    </citation>
    <scope>NUCLEOTIDE SEQUENCE [LARGE SCALE GENOMIC DNA]</scope>
    <source>
        <strain evidence="3">SA-1</strain>
    </source>
</reference>